<keyword evidence="2" id="KW-1185">Reference proteome</keyword>
<dbReference type="EMBL" id="JAENGP010000011">
    <property type="protein sequence ID" value="MBK1781703.1"/>
    <property type="molecule type" value="Genomic_DNA"/>
</dbReference>
<dbReference type="InterPro" id="IPR017034">
    <property type="entry name" value="Abi_system_AbiD/AbiF"/>
</dbReference>
<dbReference type="Proteomes" id="UP000635316">
    <property type="component" value="Unassembled WGS sequence"/>
</dbReference>
<dbReference type="Pfam" id="PF07751">
    <property type="entry name" value="Abi_2"/>
    <property type="match status" value="1"/>
</dbReference>
<reference evidence="1 2" key="1">
    <citation type="submission" date="2020-12" db="EMBL/GenBank/DDBJ databases">
        <authorList>
            <person name="Lu T."/>
            <person name="Wang Q."/>
            <person name="Han X."/>
        </authorList>
    </citation>
    <scope>NUCLEOTIDE SEQUENCE [LARGE SCALE GENOMIC DNA]</scope>
    <source>
        <strain evidence="1 2">WQ 585</strain>
    </source>
</reference>
<sequence>MSGLKPWKSVEEQLAILKSRGLQVGNESAALNYLKRIGYYRLSGYWYPMREIDTVASQQKQGPIRTDRFVAGSYFENVVKLYVFDKKLRLLALDAMERIELALRVDVAYLLGKKDPVAYMKQACLHGNFSKRILQKGKNRGKTEHQLWLDKYNIQLDRARREPFVQHHANKYFNKLPIWVAIEIWDFGLLSRIFDGMQYADKNQIAQKYGLADGKILAQWLRSLNFIRNVSAHHSRLWNINVLELSPCPAGWPKMKNTRPFMYFAVMAHLLTVICPNSSWISRLLELLHSYPVSGNMTLTLEDFGICSDWEKWLLREQE</sequence>
<proteinExistence type="predicted"/>
<dbReference type="PIRSF" id="PIRSF034934">
    <property type="entry name" value="AbiF_AbiD"/>
    <property type="match status" value="1"/>
</dbReference>
<dbReference type="InterPro" id="IPR011664">
    <property type="entry name" value="Abi_system_AbiD/AbiF-like"/>
</dbReference>
<evidence type="ECO:0000313" key="1">
    <source>
        <dbReference type="EMBL" id="MBK1781703.1"/>
    </source>
</evidence>
<comment type="caution">
    <text evidence="1">The sequence shown here is derived from an EMBL/GenBank/DDBJ whole genome shotgun (WGS) entry which is preliminary data.</text>
</comment>
<accession>A0ABS1EEZ5</accession>
<dbReference type="RefSeq" id="WP_200237132.1">
    <property type="nucleotide sequence ID" value="NZ_JAENGP010000011.1"/>
</dbReference>
<gene>
    <name evidence="1" type="ORF">JHL22_10775</name>
</gene>
<name>A0ABS1EEZ5_9BURK</name>
<protein>
    <submittedName>
        <fullName evidence="1">Abi family protein</fullName>
    </submittedName>
</protein>
<evidence type="ECO:0000313" key="2">
    <source>
        <dbReference type="Proteomes" id="UP000635316"/>
    </source>
</evidence>
<organism evidence="1 2">
    <name type="scientific">Advenella mandrilli</name>
    <dbReference type="NCBI Taxonomy" id="2800330"/>
    <lineage>
        <taxon>Bacteria</taxon>
        <taxon>Pseudomonadati</taxon>
        <taxon>Pseudomonadota</taxon>
        <taxon>Betaproteobacteria</taxon>
        <taxon>Burkholderiales</taxon>
        <taxon>Alcaligenaceae</taxon>
    </lineage>
</organism>